<gene>
    <name evidence="2" type="ORF">COLO4_19321</name>
</gene>
<accession>A0A1R3J5N8</accession>
<proteinExistence type="predicted"/>
<comment type="caution">
    <text evidence="2">The sequence shown here is derived from an EMBL/GenBank/DDBJ whole genome shotgun (WGS) entry which is preliminary data.</text>
</comment>
<dbReference type="Proteomes" id="UP000187203">
    <property type="component" value="Unassembled WGS sequence"/>
</dbReference>
<feature type="compositionally biased region" description="Acidic residues" evidence="1">
    <location>
        <begin position="83"/>
        <end position="95"/>
    </location>
</feature>
<dbReference type="AlphaFoldDB" id="A0A1R3J5N8"/>
<organism evidence="2 3">
    <name type="scientific">Corchorus olitorius</name>
    <dbReference type="NCBI Taxonomy" id="93759"/>
    <lineage>
        <taxon>Eukaryota</taxon>
        <taxon>Viridiplantae</taxon>
        <taxon>Streptophyta</taxon>
        <taxon>Embryophyta</taxon>
        <taxon>Tracheophyta</taxon>
        <taxon>Spermatophyta</taxon>
        <taxon>Magnoliopsida</taxon>
        <taxon>eudicotyledons</taxon>
        <taxon>Gunneridae</taxon>
        <taxon>Pentapetalae</taxon>
        <taxon>rosids</taxon>
        <taxon>malvids</taxon>
        <taxon>Malvales</taxon>
        <taxon>Malvaceae</taxon>
        <taxon>Grewioideae</taxon>
        <taxon>Apeibeae</taxon>
        <taxon>Corchorus</taxon>
    </lineage>
</organism>
<protein>
    <submittedName>
        <fullName evidence="2">Uncharacterized protein</fullName>
    </submittedName>
</protein>
<keyword evidence="3" id="KW-1185">Reference proteome</keyword>
<evidence type="ECO:0000313" key="2">
    <source>
        <dbReference type="EMBL" id="OMO90153.1"/>
    </source>
</evidence>
<feature type="region of interest" description="Disordered" evidence="1">
    <location>
        <begin position="72"/>
        <end position="98"/>
    </location>
</feature>
<dbReference type="OrthoDB" id="1748154at2759"/>
<evidence type="ECO:0000313" key="3">
    <source>
        <dbReference type="Proteomes" id="UP000187203"/>
    </source>
</evidence>
<reference evidence="3" key="1">
    <citation type="submission" date="2013-09" db="EMBL/GenBank/DDBJ databases">
        <title>Corchorus olitorius genome sequencing.</title>
        <authorList>
            <person name="Alam M."/>
            <person name="Haque M.S."/>
            <person name="Islam M.S."/>
            <person name="Emdad E.M."/>
            <person name="Islam M.M."/>
            <person name="Ahmed B."/>
            <person name="Halim A."/>
            <person name="Hossen Q.M.M."/>
            <person name="Hossain M.Z."/>
            <person name="Ahmed R."/>
            <person name="Khan M.M."/>
            <person name="Islam R."/>
            <person name="Rashid M.M."/>
            <person name="Khan S.A."/>
            <person name="Rahman M.S."/>
            <person name="Alam M."/>
            <person name="Yahiya A.S."/>
            <person name="Khan M.S."/>
            <person name="Azam M.S."/>
            <person name="Haque T."/>
            <person name="Lashkar M.Z.H."/>
            <person name="Akhand A.I."/>
            <person name="Morshed G."/>
            <person name="Roy S."/>
            <person name="Uddin K.S."/>
            <person name="Rabeya T."/>
            <person name="Hossain A.S."/>
            <person name="Chowdhury A."/>
            <person name="Snigdha A.R."/>
            <person name="Mortoza M.S."/>
            <person name="Matin S.A."/>
            <person name="Hoque S.M.E."/>
            <person name="Islam M.K."/>
            <person name="Roy D.K."/>
            <person name="Haider R."/>
            <person name="Moosa M.M."/>
            <person name="Elias S.M."/>
            <person name="Hasan A.M."/>
            <person name="Jahan S."/>
            <person name="Shafiuddin M."/>
            <person name="Mahmood N."/>
            <person name="Shommy N.S."/>
        </authorList>
    </citation>
    <scope>NUCLEOTIDE SEQUENCE [LARGE SCALE GENOMIC DNA]</scope>
    <source>
        <strain evidence="3">cv. O-4</strain>
    </source>
</reference>
<name>A0A1R3J5N8_9ROSI</name>
<evidence type="ECO:0000256" key="1">
    <source>
        <dbReference type="SAM" id="MobiDB-lite"/>
    </source>
</evidence>
<sequence>MSWWSNRRRDLISAERASGTILEPGINAIHMEAVVAFGQPPHPLPVFCFVKTHTTIIRPMLVLVIMKPGKHRKPYKHCTKADSEEDDGEGDDQGDEGFVAVAATQPTAQYLANYFHVI</sequence>
<dbReference type="EMBL" id="AWUE01016592">
    <property type="protein sequence ID" value="OMO90153.1"/>
    <property type="molecule type" value="Genomic_DNA"/>
</dbReference>